<comment type="caution">
    <text evidence="1">The sequence shown here is derived from an EMBL/GenBank/DDBJ whole genome shotgun (WGS) entry which is preliminary data.</text>
</comment>
<dbReference type="AlphaFoldDB" id="A0A0F8XT44"/>
<gene>
    <name evidence="1" type="ORF">LCGC14_2984860</name>
</gene>
<reference evidence="1" key="1">
    <citation type="journal article" date="2015" name="Nature">
        <title>Complex archaea that bridge the gap between prokaryotes and eukaryotes.</title>
        <authorList>
            <person name="Spang A."/>
            <person name="Saw J.H."/>
            <person name="Jorgensen S.L."/>
            <person name="Zaremba-Niedzwiedzka K."/>
            <person name="Martijn J."/>
            <person name="Lind A.E."/>
            <person name="van Eijk R."/>
            <person name="Schleper C."/>
            <person name="Guy L."/>
            <person name="Ettema T.J."/>
        </authorList>
    </citation>
    <scope>NUCLEOTIDE SEQUENCE</scope>
</reference>
<proteinExistence type="predicted"/>
<sequence>MAKKTKKSKSVAAEVPSDADFQAEHDMRTLINAEKIKKDRGRMSAALK</sequence>
<dbReference type="EMBL" id="LAZR01061053">
    <property type="protein sequence ID" value="KKK64370.1"/>
    <property type="molecule type" value="Genomic_DNA"/>
</dbReference>
<organism evidence="1">
    <name type="scientific">marine sediment metagenome</name>
    <dbReference type="NCBI Taxonomy" id="412755"/>
    <lineage>
        <taxon>unclassified sequences</taxon>
        <taxon>metagenomes</taxon>
        <taxon>ecological metagenomes</taxon>
    </lineage>
</organism>
<name>A0A0F8XT44_9ZZZZ</name>
<feature type="non-terminal residue" evidence="1">
    <location>
        <position position="48"/>
    </location>
</feature>
<protein>
    <submittedName>
        <fullName evidence="1">Uncharacterized protein</fullName>
    </submittedName>
</protein>
<evidence type="ECO:0000313" key="1">
    <source>
        <dbReference type="EMBL" id="KKK64370.1"/>
    </source>
</evidence>
<accession>A0A0F8XT44</accession>